<sequence length="186" mass="21176">MEIAPVQRYWQSKVGTFMYHAHYEMQQESGLYGMIRVSLPDGETEPFSYDYKRRIILNDWYHKSTNEHATGLSSIPYVWVVTPGKTYWLRIGCLTALASLSFEIEEQDIHLYNEQLSSDYGNGKFNAAEDPKKFVADNLGVWAFHCHVEAHFSLGMGVVFADGIENVSDIASICQGCADTKRFIKS</sequence>
<dbReference type="GO" id="GO:0016491">
    <property type="term" value="F:oxidoreductase activity"/>
    <property type="evidence" value="ECO:0007669"/>
    <property type="project" value="UniProtKB-KW"/>
</dbReference>
<evidence type="ECO:0000313" key="11">
    <source>
        <dbReference type="Proteomes" id="UP000245207"/>
    </source>
</evidence>
<evidence type="ECO:0000259" key="9">
    <source>
        <dbReference type="Pfam" id="PF07732"/>
    </source>
</evidence>
<dbReference type="InterPro" id="IPR002355">
    <property type="entry name" value="Cu_oxidase_Cu_BS"/>
</dbReference>
<evidence type="ECO:0000256" key="3">
    <source>
        <dbReference type="ARBA" id="ARBA00022525"/>
    </source>
</evidence>
<evidence type="ECO:0000256" key="2">
    <source>
        <dbReference type="ARBA" id="ARBA00010609"/>
    </source>
</evidence>
<dbReference type="GO" id="GO:0005576">
    <property type="term" value="C:extracellular region"/>
    <property type="evidence" value="ECO:0007669"/>
    <property type="project" value="UniProtKB-SubCell"/>
</dbReference>
<reference evidence="10 11" key="1">
    <citation type="journal article" date="2018" name="Mol. Plant">
        <title>The genome of Artemisia annua provides insight into the evolution of Asteraceae family and artemisinin biosynthesis.</title>
        <authorList>
            <person name="Shen Q."/>
            <person name="Zhang L."/>
            <person name="Liao Z."/>
            <person name="Wang S."/>
            <person name="Yan T."/>
            <person name="Shi P."/>
            <person name="Liu M."/>
            <person name="Fu X."/>
            <person name="Pan Q."/>
            <person name="Wang Y."/>
            <person name="Lv Z."/>
            <person name="Lu X."/>
            <person name="Zhang F."/>
            <person name="Jiang W."/>
            <person name="Ma Y."/>
            <person name="Chen M."/>
            <person name="Hao X."/>
            <person name="Li L."/>
            <person name="Tang Y."/>
            <person name="Lv G."/>
            <person name="Zhou Y."/>
            <person name="Sun X."/>
            <person name="Brodelius P.E."/>
            <person name="Rose J.K.C."/>
            <person name="Tang K."/>
        </authorList>
    </citation>
    <scope>NUCLEOTIDE SEQUENCE [LARGE SCALE GENOMIC DNA]</scope>
    <source>
        <strain evidence="11">cv. Huhao1</strain>
        <tissue evidence="10">Leaf</tissue>
    </source>
</reference>
<comment type="similarity">
    <text evidence="2">Belongs to the multicopper oxidase family.</text>
</comment>
<keyword evidence="11" id="KW-1185">Reference proteome</keyword>
<dbReference type="Gene3D" id="2.60.40.420">
    <property type="entry name" value="Cupredoxins - blue copper proteins"/>
    <property type="match status" value="3"/>
</dbReference>
<keyword evidence="6" id="KW-0560">Oxidoreductase</keyword>
<keyword evidence="7" id="KW-0186">Copper</keyword>
<evidence type="ECO:0000256" key="5">
    <source>
        <dbReference type="ARBA" id="ARBA00022737"/>
    </source>
</evidence>
<evidence type="ECO:0000259" key="8">
    <source>
        <dbReference type="Pfam" id="PF07731"/>
    </source>
</evidence>
<comment type="subcellular location">
    <subcellularLocation>
        <location evidence="1">Secreted</location>
    </subcellularLocation>
</comment>
<feature type="domain" description="Plastocyanin-like" evidence="8">
    <location>
        <begin position="134"/>
        <end position="162"/>
    </location>
</feature>
<feature type="domain" description="Plastocyanin-like" evidence="9">
    <location>
        <begin position="13"/>
        <end position="38"/>
    </location>
</feature>
<evidence type="ECO:0000256" key="7">
    <source>
        <dbReference type="ARBA" id="ARBA00023008"/>
    </source>
</evidence>
<comment type="caution">
    <text evidence="10">The sequence shown here is derived from an EMBL/GenBank/DDBJ whole genome shotgun (WGS) entry which is preliminary data.</text>
</comment>
<organism evidence="10 11">
    <name type="scientific">Artemisia annua</name>
    <name type="common">Sweet wormwood</name>
    <dbReference type="NCBI Taxonomy" id="35608"/>
    <lineage>
        <taxon>Eukaryota</taxon>
        <taxon>Viridiplantae</taxon>
        <taxon>Streptophyta</taxon>
        <taxon>Embryophyta</taxon>
        <taxon>Tracheophyta</taxon>
        <taxon>Spermatophyta</taxon>
        <taxon>Magnoliopsida</taxon>
        <taxon>eudicotyledons</taxon>
        <taxon>Gunneridae</taxon>
        <taxon>Pentapetalae</taxon>
        <taxon>asterids</taxon>
        <taxon>campanulids</taxon>
        <taxon>Asterales</taxon>
        <taxon>Asteraceae</taxon>
        <taxon>Asteroideae</taxon>
        <taxon>Anthemideae</taxon>
        <taxon>Artemisiinae</taxon>
        <taxon>Artemisia</taxon>
    </lineage>
</organism>
<dbReference type="EMBL" id="PKPP01005535">
    <property type="protein sequence ID" value="PWA59779.1"/>
    <property type="molecule type" value="Genomic_DNA"/>
</dbReference>
<evidence type="ECO:0000256" key="1">
    <source>
        <dbReference type="ARBA" id="ARBA00004613"/>
    </source>
</evidence>
<protein>
    <submittedName>
        <fullName evidence="10">L-ascorbate oxidase</fullName>
    </submittedName>
</protein>
<evidence type="ECO:0000256" key="4">
    <source>
        <dbReference type="ARBA" id="ARBA00022723"/>
    </source>
</evidence>
<dbReference type="InterPro" id="IPR011707">
    <property type="entry name" value="Cu-oxidase-like_N"/>
</dbReference>
<dbReference type="Proteomes" id="UP000245207">
    <property type="component" value="Unassembled WGS sequence"/>
</dbReference>
<dbReference type="InterPro" id="IPR045087">
    <property type="entry name" value="Cu-oxidase_fam"/>
</dbReference>
<dbReference type="PROSITE" id="PS00080">
    <property type="entry name" value="MULTICOPPER_OXIDASE2"/>
    <property type="match status" value="1"/>
</dbReference>
<dbReference type="InterPro" id="IPR011706">
    <property type="entry name" value="Cu-oxidase_C"/>
</dbReference>
<dbReference type="PANTHER" id="PTHR11709:SF218">
    <property type="entry name" value="L-ASCORBATE OXIDASE"/>
    <property type="match status" value="1"/>
</dbReference>
<name>A0A2U1MEU7_ARTAN</name>
<dbReference type="Pfam" id="PF07731">
    <property type="entry name" value="Cu-oxidase_2"/>
    <property type="match status" value="1"/>
</dbReference>
<dbReference type="InterPro" id="IPR008972">
    <property type="entry name" value="Cupredoxin"/>
</dbReference>
<dbReference type="SUPFAM" id="SSF49503">
    <property type="entry name" value="Cupredoxins"/>
    <property type="match status" value="2"/>
</dbReference>
<dbReference type="Pfam" id="PF07732">
    <property type="entry name" value="Cu-oxidase_3"/>
    <property type="match status" value="1"/>
</dbReference>
<dbReference type="STRING" id="35608.A0A2U1MEU7"/>
<dbReference type="AlphaFoldDB" id="A0A2U1MEU7"/>
<dbReference type="GO" id="GO:0005507">
    <property type="term" value="F:copper ion binding"/>
    <property type="evidence" value="ECO:0007669"/>
    <property type="project" value="InterPro"/>
</dbReference>
<accession>A0A2U1MEU7</accession>
<keyword evidence="4" id="KW-0479">Metal-binding</keyword>
<keyword evidence="5" id="KW-0677">Repeat</keyword>
<proteinExistence type="inferred from homology"/>
<evidence type="ECO:0000256" key="6">
    <source>
        <dbReference type="ARBA" id="ARBA00023002"/>
    </source>
</evidence>
<dbReference type="PANTHER" id="PTHR11709">
    <property type="entry name" value="MULTI-COPPER OXIDASE"/>
    <property type="match status" value="1"/>
</dbReference>
<keyword evidence="3" id="KW-0964">Secreted</keyword>
<dbReference type="OrthoDB" id="997211at2759"/>
<gene>
    <name evidence="10" type="ORF">CTI12_AA388540</name>
</gene>
<evidence type="ECO:0000313" key="10">
    <source>
        <dbReference type="EMBL" id="PWA59779.1"/>
    </source>
</evidence>